<dbReference type="InterPro" id="IPR000326">
    <property type="entry name" value="PAP2/HPO"/>
</dbReference>
<dbReference type="EMBL" id="JAPDFR010000001">
    <property type="protein sequence ID" value="KAK0392046.1"/>
    <property type="molecule type" value="Genomic_DNA"/>
</dbReference>
<evidence type="ECO:0000256" key="1">
    <source>
        <dbReference type="ARBA" id="ARBA00004141"/>
    </source>
</evidence>
<dbReference type="InterPro" id="IPR036938">
    <property type="entry name" value="PAP2/HPO_sf"/>
</dbReference>
<keyword evidence="10" id="KW-1185">Reference proteome</keyword>
<dbReference type="PANTHER" id="PTHR10165">
    <property type="entry name" value="LIPID PHOSPHATE PHOSPHATASE"/>
    <property type="match status" value="1"/>
</dbReference>
<dbReference type="GO" id="GO:0046839">
    <property type="term" value="P:phospholipid dephosphorylation"/>
    <property type="evidence" value="ECO:0007669"/>
    <property type="project" value="TreeGrafter"/>
</dbReference>
<dbReference type="Proteomes" id="UP001175261">
    <property type="component" value="Unassembled WGS sequence"/>
</dbReference>
<dbReference type="SMART" id="SM00014">
    <property type="entry name" value="acidPPc"/>
    <property type="match status" value="1"/>
</dbReference>
<feature type="region of interest" description="Disordered" evidence="6">
    <location>
        <begin position="339"/>
        <end position="364"/>
    </location>
</feature>
<dbReference type="GO" id="GO:0008195">
    <property type="term" value="F:phosphatidate phosphatase activity"/>
    <property type="evidence" value="ECO:0007669"/>
    <property type="project" value="TreeGrafter"/>
</dbReference>
<evidence type="ECO:0000256" key="4">
    <source>
        <dbReference type="ARBA" id="ARBA00022989"/>
    </source>
</evidence>
<accession>A0AA39GRF3</accession>
<gene>
    <name evidence="9" type="ORF">NLU13_1544</name>
</gene>
<dbReference type="GO" id="GO:0016020">
    <property type="term" value="C:membrane"/>
    <property type="evidence" value="ECO:0007669"/>
    <property type="project" value="UniProtKB-SubCell"/>
</dbReference>
<evidence type="ECO:0000313" key="9">
    <source>
        <dbReference type="EMBL" id="KAK0392046.1"/>
    </source>
</evidence>
<dbReference type="Gene3D" id="1.20.144.10">
    <property type="entry name" value="Phosphatidic acid phosphatase type 2/haloperoxidase"/>
    <property type="match status" value="1"/>
</dbReference>
<keyword evidence="3 7" id="KW-0812">Transmembrane</keyword>
<dbReference type="Pfam" id="PF01569">
    <property type="entry name" value="PAP2"/>
    <property type="match status" value="1"/>
</dbReference>
<dbReference type="GO" id="GO:0006644">
    <property type="term" value="P:phospholipid metabolic process"/>
    <property type="evidence" value="ECO:0007669"/>
    <property type="project" value="InterPro"/>
</dbReference>
<comment type="caution">
    <text evidence="9">The sequence shown here is derived from an EMBL/GenBank/DDBJ whole genome shotgun (WGS) entry which is preliminary data.</text>
</comment>
<evidence type="ECO:0000313" key="10">
    <source>
        <dbReference type="Proteomes" id="UP001175261"/>
    </source>
</evidence>
<evidence type="ECO:0000256" key="5">
    <source>
        <dbReference type="ARBA" id="ARBA00023136"/>
    </source>
</evidence>
<feature type="transmembrane region" description="Helical" evidence="7">
    <location>
        <begin position="32"/>
        <end position="52"/>
    </location>
</feature>
<feature type="transmembrane region" description="Helical" evidence="7">
    <location>
        <begin position="78"/>
        <end position="100"/>
    </location>
</feature>
<feature type="domain" description="Phosphatidic acid phosphatase type 2/haloperoxidase" evidence="8">
    <location>
        <begin position="113"/>
        <end position="271"/>
    </location>
</feature>
<dbReference type="InterPro" id="IPR043216">
    <property type="entry name" value="PAP-like"/>
</dbReference>
<comment type="similarity">
    <text evidence="2">Belongs to the PA-phosphatase related phosphoesterase family.</text>
</comment>
<proteinExistence type="inferred from homology"/>
<feature type="transmembrane region" description="Helical" evidence="7">
    <location>
        <begin position="195"/>
        <end position="213"/>
    </location>
</feature>
<feature type="transmembrane region" description="Helical" evidence="7">
    <location>
        <begin position="225"/>
        <end position="247"/>
    </location>
</feature>
<dbReference type="SUPFAM" id="SSF48317">
    <property type="entry name" value="Acid phosphatase/Vanadium-dependent haloperoxidase"/>
    <property type="match status" value="1"/>
</dbReference>
<keyword evidence="4 7" id="KW-1133">Transmembrane helix</keyword>
<feature type="transmembrane region" description="Helical" evidence="7">
    <location>
        <begin position="253"/>
        <end position="273"/>
    </location>
</feature>
<feature type="transmembrane region" description="Helical" evidence="7">
    <location>
        <begin position="112"/>
        <end position="131"/>
    </location>
</feature>
<comment type="subcellular location">
    <subcellularLocation>
        <location evidence="1">Membrane</location>
        <topology evidence="1">Multi-pass membrane protein</topology>
    </subcellularLocation>
</comment>
<dbReference type="CDD" id="cd03390">
    <property type="entry name" value="PAP2_containing_1_like"/>
    <property type="match status" value="1"/>
</dbReference>
<evidence type="ECO:0000256" key="3">
    <source>
        <dbReference type="ARBA" id="ARBA00022692"/>
    </source>
</evidence>
<evidence type="ECO:0000256" key="7">
    <source>
        <dbReference type="SAM" id="Phobius"/>
    </source>
</evidence>
<evidence type="ECO:0000259" key="8">
    <source>
        <dbReference type="SMART" id="SM00014"/>
    </source>
</evidence>
<dbReference type="AlphaFoldDB" id="A0AA39GRF3"/>
<organism evidence="9 10">
    <name type="scientific">Sarocladium strictum</name>
    <name type="common">Black bundle disease fungus</name>
    <name type="synonym">Acremonium strictum</name>
    <dbReference type="NCBI Taxonomy" id="5046"/>
    <lineage>
        <taxon>Eukaryota</taxon>
        <taxon>Fungi</taxon>
        <taxon>Dikarya</taxon>
        <taxon>Ascomycota</taxon>
        <taxon>Pezizomycotina</taxon>
        <taxon>Sordariomycetes</taxon>
        <taxon>Hypocreomycetidae</taxon>
        <taxon>Hypocreales</taxon>
        <taxon>Sarocladiaceae</taxon>
        <taxon>Sarocladium</taxon>
    </lineage>
</organism>
<protein>
    <recommendedName>
        <fullName evidence="8">Phosphatidic acid phosphatase type 2/haloperoxidase domain-containing protein</fullName>
    </recommendedName>
</protein>
<sequence>MPPSSQHNKRRPSLKSCSAFAKQWVQLNWQDILSMAVVGGISAAIYVSPVPVTRTFPITFTHSGDVVFPEWAYPYRGWILPSWLSGLVSIGVPILVYFLAVPRVKSVWDLSAAIMGTIWSVLIATLFQVTLKQLIGGFRPTFLDTCNPDLSNLTNAVNATGLDGSGFQKLFYTVDVCRQTDKWQLKHAMTSFPSGHSTAAFAGFGFLFLWLNAKLKVWADHRPAFWKLAATLIPLLGALMIACSLTIDAAHNWYDIVAGSMIGILTSLAAYRASYAAIWDWRYNHLALQRREAFLYSAGSEDEDGYKGHTVTRSVGWGGQRDWLGESTGLYSATTGMRPGRQEHAQGTGGQGNIAGLNGEGNIV</sequence>
<reference evidence="9" key="1">
    <citation type="submission" date="2022-10" db="EMBL/GenBank/DDBJ databases">
        <title>Determination and structural analysis of whole genome sequence of Sarocladium strictum F4-1.</title>
        <authorList>
            <person name="Hu L."/>
            <person name="Jiang Y."/>
        </authorList>
    </citation>
    <scope>NUCLEOTIDE SEQUENCE</scope>
    <source>
        <strain evidence="9">F4-1</strain>
    </source>
</reference>
<keyword evidence="5 7" id="KW-0472">Membrane</keyword>
<evidence type="ECO:0000256" key="2">
    <source>
        <dbReference type="ARBA" id="ARBA00008816"/>
    </source>
</evidence>
<name>A0AA39GRF3_SARSR</name>
<dbReference type="PANTHER" id="PTHR10165:SF84">
    <property type="entry name" value="PHOSPHATIDIC ACID PHOSPHATASE BETA"/>
    <property type="match status" value="1"/>
</dbReference>
<evidence type="ECO:0000256" key="6">
    <source>
        <dbReference type="SAM" id="MobiDB-lite"/>
    </source>
</evidence>